<keyword evidence="7" id="KW-1185">Reference proteome</keyword>
<evidence type="ECO:0000313" key="7">
    <source>
        <dbReference type="Proteomes" id="UP000019376"/>
    </source>
</evidence>
<dbReference type="eggNOG" id="ENOG502S05G">
    <property type="taxonomic scope" value="Eukaryota"/>
</dbReference>
<dbReference type="HOGENOM" id="CLU_069858_3_0_1"/>
<keyword evidence="2 4" id="KW-0863">Zinc-finger</keyword>
<dbReference type="InterPro" id="IPR002893">
    <property type="entry name" value="Znf_MYND"/>
</dbReference>
<protein>
    <recommendedName>
        <fullName evidence="5">MYND-type domain-containing protein</fullName>
    </recommendedName>
</protein>
<feature type="domain" description="MYND-type" evidence="5">
    <location>
        <begin position="13"/>
        <end position="54"/>
    </location>
</feature>
<keyword evidence="1" id="KW-0479">Metal-binding</keyword>
<keyword evidence="3" id="KW-0862">Zinc</keyword>
<evidence type="ECO:0000259" key="5">
    <source>
        <dbReference type="PROSITE" id="PS50865"/>
    </source>
</evidence>
<dbReference type="Proteomes" id="UP000019376">
    <property type="component" value="Unassembled WGS sequence"/>
</dbReference>
<dbReference type="PROSITE" id="PS50865">
    <property type="entry name" value="ZF_MYND_2"/>
    <property type="match status" value="1"/>
</dbReference>
<reference evidence="6 7" key="1">
    <citation type="journal article" date="2013" name="PLoS ONE">
        <title>Genomic and secretomic analyses reveal unique features of the lignocellulolytic enzyme system of Penicillium decumbens.</title>
        <authorList>
            <person name="Liu G."/>
            <person name="Zhang L."/>
            <person name="Wei X."/>
            <person name="Zou G."/>
            <person name="Qin Y."/>
            <person name="Ma L."/>
            <person name="Li J."/>
            <person name="Zheng H."/>
            <person name="Wang S."/>
            <person name="Wang C."/>
            <person name="Xun L."/>
            <person name="Zhao G.-P."/>
            <person name="Zhou Z."/>
            <person name="Qu Y."/>
        </authorList>
    </citation>
    <scope>NUCLEOTIDE SEQUENCE [LARGE SCALE GENOMIC DNA]</scope>
    <source>
        <strain evidence="7">114-2 / CGMCC 5302</strain>
    </source>
</reference>
<proteinExistence type="predicted"/>
<evidence type="ECO:0000256" key="4">
    <source>
        <dbReference type="PROSITE-ProRule" id="PRU00134"/>
    </source>
</evidence>
<organism evidence="6 7">
    <name type="scientific">Penicillium oxalicum (strain 114-2 / CGMCC 5302)</name>
    <name type="common">Penicillium decumbens</name>
    <dbReference type="NCBI Taxonomy" id="933388"/>
    <lineage>
        <taxon>Eukaryota</taxon>
        <taxon>Fungi</taxon>
        <taxon>Dikarya</taxon>
        <taxon>Ascomycota</taxon>
        <taxon>Pezizomycotina</taxon>
        <taxon>Eurotiomycetes</taxon>
        <taxon>Eurotiomycetidae</taxon>
        <taxon>Eurotiales</taxon>
        <taxon>Aspergillaceae</taxon>
        <taxon>Penicillium</taxon>
    </lineage>
</organism>
<sequence>MSSESSHSQPPKCKTCGKSAEKDKCLLFCGRCKAERYCSKDCQKVDWPQHKKTCTSKGSGAAPASQDAFNPPTSPALEVTISKPFHKLYEKKWLHDRPSKDVYKLLVDAYRLRLEDEYVYNGDASVDSIYGGATDAGKAGFKNFLGLAEQTSGILPPWWSVVHAEKCLEYATLARNWSNIGSAVQMRDIIAHYKHALMPMELRVLAEQIYGNGPAGRSGASTVAMMMGAENSDLSVIDMCLGDLFSRLK</sequence>
<dbReference type="GO" id="GO:0008270">
    <property type="term" value="F:zinc ion binding"/>
    <property type="evidence" value="ECO:0007669"/>
    <property type="project" value="UniProtKB-KW"/>
</dbReference>
<dbReference type="EMBL" id="KB644411">
    <property type="protein sequence ID" value="EPS29241.1"/>
    <property type="molecule type" value="Genomic_DNA"/>
</dbReference>
<name>S7ZKM8_PENO1</name>
<dbReference type="PhylomeDB" id="S7ZKM8"/>
<dbReference type="SUPFAM" id="SSF144232">
    <property type="entry name" value="HIT/MYND zinc finger-like"/>
    <property type="match status" value="1"/>
</dbReference>
<gene>
    <name evidence="6" type="ORF">PDE_04190</name>
</gene>
<dbReference type="Gene3D" id="6.10.140.2220">
    <property type="match status" value="1"/>
</dbReference>
<evidence type="ECO:0000256" key="3">
    <source>
        <dbReference type="ARBA" id="ARBA00022833"/>
    </source>
</evidence>
<evidence type="ECO:0000256" key="1">
    <source>
        <dbReference type="ARBA" id="ARBA00022723"/>
    </source>
</evidence>
<dbReference type="Pfam" id="PF01753">
    <property type="entry name" value="zf-MYND"/>
    <property type="match status" value="1"/>
</dbReference>
<dbReference type="AlphaFoldDB" id="S7ZKM8"/>
<evidence type="ECO:0000313" key="6">
    <source>
        <dbReference type="EMBL" id="EPS29241.1"/>
    </source>
</evidence>
<dbReference type="STRING" id="933388.S7ZKM8"/>
<evidence type="ECO:0000256" key="2">
    <source>
        <dbReference type="ARBA" id="ARBA00022771"/>
    </source>
</evidence>
<dbReference type="PROSITE" id="PS01360">
    <property type="entry name" value="ZF_MYND_1"/>
    <property type="match status" value="1"/>
</dbReference>
<dbReference type="OrthoDB" id="432970at2759"/>
<accession>S7ZKM8</accession>